<dbReference type="AlphaFoldDB" id="A0A4C1XT28"/>
<evidence type="ECO:0000313" key="2">
    <source>
        <dbReference type="EMBL" id="GBP66142.1"/>
    </source>
</evidence>
<name>A0A4C1XT28_EUMVA</name>
<evidence type="ECO:0000256" key="1">
    <source>
        <dbReference type="SAM" id="MobiDB-lite"/>
    </source>
</evidence>
<sequence length="85" mass="9476">MLTESGMQLNDSAVFSGAATLIFNLRQIKLLDLCFDNRFRCCHRIVMTAVDSRQPAMGQRAGRSSPTRSKKAAGRKNFNSNLIKI</sequence>
<dbReference type="Proteomes" id="UP000299102">
    <property type="component" value="Unassembled WGS sequence"/>
</dbReference>
<evidence type="ECO:0000313" key="3">
    <source>
        <dbReference type="Proteomes" id="UP000299102"/>
    </source>
</evidence>
<feature type="region of interest" description="Disordered" evidence="1">
    <location>
        <begin position="53"/>
        <end position="85"/>
    </location>
</feature>
<dbReference type="EMBL" id="BGZK01000948">
    <property type="protein sequence ID" value="GBP66142.1"/>
    <property type="molecule type" value="Genomic_DNA"/>
</dbReference>
<reference evidence="2 3" key="1">
    <citation type="journal article" date="2019" name="Commun. Biol.">
        <title>The bagworm genome reveals a unique fibroin gene that provides high tensile strength.</title>
        <authorList>
            <person name="Kono N."/>
            <person name="Nakamura H."/>
            <person name="Ohtoshi R."/>
            <person name="Tomita M."/>
            <person name="Numata K."/>
            <person name="Arakawa K."/>
        </authorList>
    </citation>
    <scope>NUCLEOTIDE SEQUENCE [LARGE SCALE GENOMIC DNA]</scope>
</reference>
<gene>
    <name evidence="2" type="ORF">EVAR_51311_1</name>
</gene>
<organism evidence="2 3">
    <name type="scientific">Eumeta variegata</name>
    <name type="common">Bagworm moth</name>
    <name type="synonym">Eumeta japonica</name>
    <dbReference type="NCBI Taxonomy" id="151549"/>
    <lineage>
        <taxon>Eukaryota</taxon>
        <taxon>Metazoa</taxon>
        <taxon>Ecdysozoa</taxon>
        <taxon>Arthropoda</taxon>
        <taxon>Hexapoda</taxon>
        <taxon>Insecta</taxon>
        <taxon>Pterygota</taxon>
        <taxon>Neoptera</taxon>
        <taxon>Endopterygota</taxon>
        <taxon>Lepidoptera</taxon>
        <taxon>Glossata</taxon>
        <taxon>Ditrysia</taxon>
        <taxon>Tineoidea</taxon>
        <taxon>Psychidae</taxon>
        <taxon>Oiketicinae</taxon>
        <taxon>Eumeta</taxon>
    </lineage>
</organism>
<accession>A0A4C1XT28</accession>
<proteinExistence type="predicted"/>
<comment type="caution">
    <text evidence="2">The sequence shown here is derived from an EMBL/GenBank/DDBJ whole genome shotgun (WGS) entry which is preliminary data.</text>
</comment>
<protein>
    <submittedName>
        <fullName evidence="2">Uncharacterized protein</fullName>
    </submittedName>
</protein>
<keyword evidence="3" id="KW-1185">Reference proteome</keyword>